<reference evidence="7 8" key="1">
    <citation type="submission" date="2024-04" db="EMBL/GenBank/DDBJ databases">
        <authorList>
            <consortium name="Genoscope - CEA"/>
            <person name="William W."/>
        </authorList>
    </citation>
    <scope>NUCLEOTIDE SEQUENCE [LARGE SCALE GENOMIC DNA]</scope>
</reference>
<keyword evidence="8" id="KW-1185">Reference proteome</keyword>
<dbReference type="PIRSF" id="PIRSF002419">
    <property type="entry name" value="Tetraspanin"/>
    <property type="match status" value="1"/>
</dbReference>
<keyword evidence="3 6" id="KW-0812">Transmembrane</keyword>
<dbReference type="PANTHER" id="PTHR19282:SF544">
    <property type="entry name" value="TETRASPANIN"/>
    <property type="match status" value="1"/>
</dbReference>
<dbReference type="PANTHER" id="PTHR19282">
    <property type="entry name" value="TETRASPANIN"/>
    <property type="match status" value="1"/>
</dbReference>
<dbReference type="Gene3D" id="1.10.1450.10">
    <property type="entry name" value="Tetraspanin"/>
    <property type="match status" value="1"/>
</dbReference>
<dbReference type="EMBL" id="CAXITT010000105">
    <property type="protein sequence ID" value="CAL1532095.1"/>
    <property type="molecule type" value="Genomic_DNA"/>
</dbReference>
<name>A0AAV2HH46_LYMST</name>
<comment type="subcellular location">
    <subcellularLocation>
        <location evidence="1 6">Membrane</location>
        <topology evidence="1 6">Multi-pass membrane protein</topology>
    </subcellularLocation>
</comment>
<dbReference type="SUPFAM" id="SSF48652">
    <property type="entry name" value="Tetraspanin"/>
    <property type="match status" value="1"/>
</dbReference>
<dbReference type="PRINTS" id="PR00259">
    <property type="entry name" value="TMFOUR"/>
</dbReference>
<evidence type="ECO:0000256" key="3">
    <source>
        <dbReference type="ARBA" id="ARBA00022692"/>
    </source>
</evidence>
<feature type="transmembrane region" description="Helical" evidence="6">
    <location>
        <begin position="92"/>
        <end position="116"/>
    </location>
</feature>
<dbReference type="Pfam" id="PF00335">
    <property type="entry name" value="Tetraspanin"/>
    <property type="match status" value="1"/>
</dbReference>
<protein>
    <recommendedName>
        <fullName evidence="6">Tetraspanin</fullName>
    </recommendedName>
</protein>
<dbReference type="GO" id="GO:0005886">
    <property type="term" value="C:plasma membrane"/>
    <property type="evidence" value="ECO:0007669"/>
    <property type="project" value="TreeGrafter"/>
</dbReference>
<evidence type="ECO:0000256" key="5">
    <source>
        <dbReference type="ARBA" id="ARBA00023136"/>
    </source>
</evidence>
<dbReference type="AlphaFoldDB" id="A0AAV2HH46"/>
<evidence type="ECO:0000313" key="8">
    <source>
        <dbReference type="Proteomes" id="UP001497497"/>
    </source>
</evidence>
<proteinExistence type="inferred from homology"/>
<feature type="transmembrane region" description="Helical" evidence="6">
    <location>
        <begin position="64"/>
        <end position="85"/>
    </location>
</feature>
<gene>
    <name evidence="7" type="ORF">GSLYS_00006174001</name>
</gene>
<dbReference type="InterPro" id="IPR008952">
    <property type="entry name" value="Tetraspanin_EC2_sf"/>
</dbReference>
<dbReference type="InterPro" id="IPR018499">
    <property type="entry name" value="Tetraspanin/Peripherin"/>
</dbReference>
<accession>A0AAV2HH46</accession>
<evidence type="ECO:0000256" key="4">
    <source>
        <dbReference type="ARBA" id="ARBA00022989"/>
    </source>
</evidence>
<evidence type="ECO:0000256" key="6">
    <source>
        <dbReference type="RuleBase" id="RU361218"/>
    </source>
</evidence>
<keyword evidence="5 6" id="KW-0472">Membrane</keyword>
<comment type="similarity">
    <text evidence="2 6">Belongs to the tetraspanin (TM4SF) family.</text>
</comment>
<organism evidence="7 8">
    <name type="scientific">Lymnaea stagnalis</name>
    <name type="common">Great pond snail</name>
    <name type="synonym">Helix stagnalis</name>
    <dbReference type="NCBI Taxonomy" id="6523"/>
    <lineage>
        <taxon>Eukaryota</taxon>
        <taxon>Metazoa</taxon>
        <taxon>Spiralia</taxon>
        <taxon>Lophotrochozoa</taxon>
        <taxon>Mollusca</taxon>
        <taxon>Gastropoda</taxon>
        <taxon>Heterobranchia</taxon>
        <taxon>Euthyneura</taxon>
        <taxon>Panpulmonata</taxon>
        <taxon>Hygrophila</taxon>
        <taxon>Lymnaeoidea</taxon>
        <taxon>Lymnaeidae</taxon>
        <taxon>Lymnaea</taxon>
    </lineage>
</organism>
<evidence type="ECO:0000256" key="2">
    <source>
        <dbReference type="ARBA" id="ARBA00006840"/>
    </source>
</evidence>
<comment type="caution">
    <text evidence="7">The sequence shown here is derived from an EMBL/GenBank/DDBJ whole genome shotgun (WGS) entry which is preliminary data.</text>
</comment>
<evidence type="ECO:0000256" key="1">
    <source>
        <dbReference type="ARBA" id="ARBA00004141"/>
    </source>
</evidence>
<keyword evidence="4 6" id="KW-1133">Transmembrane helix</keyword>
<evidence type="ECO:0000313" key="7">
    <source>
        <dbReference type="EMBL" id="CAL1532095.1"/>
    </source>
</evidence>
<feature type="transmembrane region" description="Helical" evidence="6">
    <location>
        <begin position="219"/>
        <end position="245"/>
    </location>
</feature>
<sequence>MRMHNRRDDSGCCSRIFLKSIMVVFNIFYWLSGIAFLLIGLGSYFMRHHYVSLMESHLLPITTYLFIATGGIITFMGFIGCIGTLRELRSCLIFYAFVLMAVFMLETCVGVLAYIYESAIHQELTRNLNTTINQKYFLDDDVTKAVDLMQTTFDCCGATSSSDWVFSKWMVNISPNDSSLVPASCCTSGNSTCSVTLGSAYVHTQGCVEPLEKFLRFHLILIGGVGLGLSILQLFGIIFSCCLALKIKEEVNL</sequence>
<dbReference type="Proteomes" id="UP001497497">
    <property type="component" value="Unassembled WGS sequence"/>
</dbReference>
<feature type="transmembrane region" description="Helical" evidence="6">
    <location>
        <begin position="21"/>
        <end position="44"/>
    </location>
</feature>
<dbReference type="InterPro" id="IPR000301">
    <property type="entry name" value="Tetraspanin_animals"/>
</dbReference>